<evidence type="ECO:0000313" key="7">
    <source>
        <dbReference type="EMBL" id="MFD0799177.1"/>
    </source>
</evidence>
<dbReference type="InterPro" id="IPR004670">
    <property type="entry name" value="NhaA"/>
</dbReference>
<keyword evidence="4 6" id="KW-1133">Transmembrane helix</keyword>
<name>A0ABW3B787_9FLAO</name>
<protein>
    <recommendedName>
        <fullName evidence="6">Na(+)/H(+) antiporter NhaA</fullName>
    </recommendedName>
    <alternativeName>
        <fullName evidence="6">Sodium/proton antiporter NhaA</fullName>
    </alternativeName>
</protein>
<feature type="transmembrane region" description="Helical" evidence="6">
    <location>
        <begin position="158"/>
        <end position="179"/>
    </location>
</feature>
<keyword evidence="6" id="KW-0739">Sodium transport</keyword>
<organism evidence="7 8">
    <name type="scientific">Maribacter chungangensis</name>
    <dbReference type="NCBI Taxonomy" id="1069117"/>
    <lineage>
        <taxon>Bacteria</taxon>
        <taxon>Pseudomonadati</taxon>
        <taxon>Bacteroidota</taxon>
        <taxon>Flavobacteriia</taxon>
        <taxon>Flavobacteriales</taxon>
        <taxon>Flavobacteriaceae</taxon>
        <taxon>Maribacter</taxon>
    </lineage>
</organism>
<keyword evidence="6" id="KW-0406">Ion transport</keyword>
<feature type="transmembrane region" description="Helical" evidence="6">
    <location>
        <begin position="377"/>
        <end position="396"/>
    </location>
</feature>
<dbReference type="PANTHER" id="PTHR30341:SF0">
    <property type="entry name" value="NA(+)_H(+) ANTIPORTER NHAA"/>
    <property type="match status" value="1"/>
</dbReference>
<evidence type="ECO:0000313" key="8">
    <source>
        <dbReference type="Proteomes" id="UP001597012"/>
    </source>
</evidence>
<dbReference type="PANTHER" id="PTHR30341">
    <property type="entry name" value="SODIUM ION/PROTON ANTIPORTER NHAA-RELATED"/>
    <property type="match status" value="1"/>
</dbReference>
<feature type="transmembrane region" description="Helical" evidence="6">
    <location>
        <begin position="64"/>
        <end position="82"/>
    </location>
</feature>
<reference evidence="8" key="1">
    <citation type="journal article" date="2019" name="Int. J. Syst. Evol. Microbiol.">
        <title>The Global Catalogue of Microorganisms (GCM) 10K type strain sequencing project: providing services to taxonomists for standard genome sequencing and annotation.</title>
        <authorList>
            <consortium name="The Broad Institute Genomics Platform"/>
            <consortium name="The Broad Institute Genome Sequencing Center for Infectious Disease"/>
            <person name="Wu L."/>
            <person name="Ma J."/>
        </authorList>
    </citation>
    <scope>NUCLEOTIDE SEQUENCE [LARGE SCALE GENOMIC DNA]</scope>
    <source>
        <strain evidence="8">CCUG 61948</strain>
    </source>
</reference>
<sequence length="453" mass="50054">MIKTILLTPFQKFVKIESFSGILLLVTTIIALVWANSPWGEVYSSLWQFEIGITSSYFELKKPLLLWINDGFMAIFFFLIGLEIKRELLIGELNSAKKMVFPLVGAIGGMAIPVLFYVFLNENPETFKGWGIPMATDIAFSLAILNLLGSRVPLSLKIFLTAFAIVDDIGAVLAIAIFYSSNIDLTMLGSAFVLLGILYALSYRGFFSKFLLVVFGAIVWTLFLKSGIHPTLAGILLAFSVPIQQKIETHAFIDNLEAIIQKIKGAKRLDTPILSREQIAHIDDLENWTDRYQSPLQHLEHGLHDWVAYFIIPLFALANAGVIISADLTLDTAMIVTLVVCLVLGKGLGITAVVFIAQKLKIIEIPKDLRPQHIVGVAFLAGIGFTMSIFIGSLAFADSPMYIDSAKIGILIGSFVSAILGYAVLRFTKRSDSITPDLQTIIKERPEYDKTIL</sequence>
<feature type="transmembrane region" description="Helical" evidence="6">
    <location>
        <begin position="333"/>
        <end position="357"/>
    </location>
</feature>
<feature type="transmembrane region" description="Helical" evidence="6">
    <location>
        <begin position="21"/>
        <end position="39"/>
    </location>
</feature>
<comment type="subcellular location">
    <subcellularLocation>
        <location evidence="1">Cell inner membrane</location>
        <topology evidence="1">Multi-pass membrane protein</topology>
    </subcellularLocation>
    <subcellularLocation>
        <location evidence="6">Cell membrane</location>
        <topology evidence="6">Multi-pass membrane protein</topology>
    </subcellularLocation>
</comment>
<comment type="caution">
    <text evidence="7">The sequence shown here is derived from an EMBL/GenBank/DDBJ whole genome shotgun (WGS) entry which is preliminary data.</text>
</comment>
<feature type="transmembrane region" description="Helical" evidence="6">
    <location>
        <begin position="408"/>
        <end position="425"/>
    </location>
</feature>
<gene>
    <name evidence="6 7" type="primary">nhaA</name>
    <name evidence="7" type="ORF">ACFQZJ_17005</name>
</gene>
<dbReference type="EMBL" id="JBHTHY010000014">
    <property type="protein sequence ID" value="MFD0799177.1"/>
    <property type="molecule type" value="Genomic_DNA"/>
</dbReference>
<keyword evidence="6" id="KW-0813">Transport</keyword>
<evidence type="ECO:0000256" key="6">
    <source>
        <dbReference type="HAMAP-Rule" id="MF_01844"/>
    </source>
</evidence>
<dbReference type="Proteomes" id="UP001597012">
    <property type="component" value="Unassembled WGS sequence"/>
</dbReference>
<proteinExistence type="inferred from homology"/>
<dbReference type="Pfam" id="PF06965">
    <property type="entry name" value="Na_H_antiport_1"/>
    <property type="match status" value="1"/>
</dbReference>
<dbReference type="NCBIfam" id="TIGR00773">
    <property type="entry name" value="NhaA"/>
    <property type="match status" value="1"/>
</dbReference>
<comment type="function">
    <text evidence="6">Na(+)/H(+) antiporter that extrudes sodium in exchange for external protons.</text>
</comment>
<dbReference type="Gene3D" id="1.20.1530.10">
    <property type="entry name" value="Na+/H+ antiporter like domain"/>
    <property type="match status" value="1"/>
</dbReference>
<feature type="transmembrane region" description="Helical" evidence="6">
    <location>
        <begin position="306"/>
        <end position="326"/>
    </location>
</feature>
<keyword evidence="6" id="KW-0915">Sodium</keyword>
<keyword evidence="8" id="KW-1185">Reference proteome</keyword>
<keyword evidence="5 6" id="KW-0472">Membrane</keyword>
<dbReference type="HAMAP" id="MF_01844">
    <property type="entry name" value="NhaA"/>
    <property type="match status" value="1"/>
</dbReference>
<evidence type="ECO:0000256" key="2">
    <source>
        <dbReference type="ARBA" id="ARBA00022475"/>
    </source>
</evidence>
<dbReference type="InterPro" id="IPR023171">
    <property type="entry name" value="Na/H_antiporter_dom_sf"/>
</dbReference>
<keyword evidence="6" id="KW-0050">Antiport</keyword>
<dbReference type="RefSeq" id="WP_379936080.1">
    <property type="nucleotide sequence ID" value="NZ_JBHTHY010000014.1"/>
</dbReference>
<evidence type="ECO:0000256" key="1">
    <source>
        <dbReference type="ARBA" id="ARBA00004429"/>
    </source>
</evidence>
<keyword evidence="2 6" id="KW-1003">Cell membrane</keyword>
<keyword evidence="3 6" id="KW-0812">Transmembrane</keyword>
<comment type="similarity">
    <text evidence="6">Belongs to the NhaA Na(+)/H(+) (TC 2.A.33) antiporter family.</text>
</comment>
<evidence type="ECO:0000256" key="4">
    <source>
        <dbReference type="ARBA" id="ARBA00022989"/>
    </source>
</evidence>
<feature type="transmembrane region" description="Helical" evidence="6">
    <location>
        <begin position="103"/>
        <end position="120"/>
    </location>
</feature>
<evidence type="ECO:0000256" key="3">
    <source>
        <dbReference type="ARBA" id="ARBA00022692"/>
    </source>
</evidence>
<evidence type="ECO:0000256" key="5">
    <source>
        <dbReference type="ARBA" id="ARBA00023136"/>
    </source>
</evidence>
<comment type="catalytic activity">
    <reaction evidence="6">
        <text>Na(+)(in) + 2 H(+)(out) = Na(+)(out) + 2 H(+)(in)</text>
        <dbReference type="Rhea" id="RHEA:29251"/>
        <dbReference type="ChEBI" id="CHEBI:15378"/>
        <dbReference type="ChEBI" id="CHEBI:29101"/>
    </reaction>
</comment>
<feature type="transmembrane region" description="Helical" evidence="6">
    <location>
        <begin position="185"/>
        <end position="203"/>
    </location>
</feature>
<feature type="transmembrane region" description="Helical" evidence="6">
    <location>
        <begin position="210"/>
        <end position="228"/>
    </location>
</feature>
<accession>A0ABW3B787</accession>